<reference evidence="3" key="1">
    <citation type="submission" date="2020-07" db="EMBL/GenBank/DDBJ databases">
        <authorList>
            <person name="Lin J."/>
        </authorList>
    </citation>
    <scope>NUCLEOTIDE SEQUENCE</scope>
</reference>
<keyword evidence="2" id="KW-0472">Membrane</keyword>
<accession>A0A6V7QM83</accession>
<evidence type="ECO:0000313" key="3">
    <source>
        <dbReference type="EMBL" id="CAD1844342.1"/>
    </source>
</evidence>
<feature type="region of interest" description="Disordered" evidence="1">
    <location>
        <begin position="56"/>
        <end position="146"/>
    </location>
</feature>
<feature type="transmembrane region" description="Helical" evidence="2">
    <location>
        <begin position="231"/>
        <end position="255"/>
    </location>
</feature>
<feature type="compositionally biased region" description="Basic and acidic residues" evidence="1">
    <location>
        <begin position="134"/>
        <end position="146"/>
    </location>
</feature>
<keyword evidence="2" id="KW-0812">Transmembrane</keyword>
<protein>
    <submittedName>
        <fullName evidence="3">Uncharacterized protein</fullName>
    </submittedName>
</protein>
<dbReference type="EMBL" id="LR862137">
    <property type="protein sequence ID" value="CAD1844342.1"/>
    <property type="molecule type" value="Genomic_DNA"/>
</dbReference>
<evidence type="ECO:0000256" key="1">
    <source>
        <dbReference type="SAM" id="MobiDB-lite"/>
    </source>
</evidence>
<proteinExistence type="predicted"/>
<feature type="compositionally biased region" description="Low complexity" evidence="1">
    <location>
        <begin position="71"/>
        <end position="99"/>
    </location>
</feature>
<keyword evidence="2" id="KW-1133">Transmembrane helix</keyword>
<organism evidence="3">
    <name type="scientific">Ananas comosus var. bracteatus</name>
    <name type="common">red pineapple</name>
    <dbReference type="NCBI Taxonomy" id="296719"/>
    <lineage>
        <taxon>Eukaryota</taxon>
        <taxon>Viridiplantae</taxon>
        <taxon>Streptophyta</taxon>
        <taxon>Embryophyta</taxon>
        <taxon>Tracheophyta</taxon>
        <taxon>Spermatophyta</taxon>
        <taxon>Magnoliopsida</taxon>
        <taxon>Liliopsida</taxon>
        <taxon>Poales</taxon>
        <taxon>Bromeliaceae</taxon>
        <taxon>Bromelioideae</taxon>
        <taxon>Ananas</taxon>
    </lineage>
</organism>
<evidence type="ECO:0000256" key="2">
    <source>
        <dbReference type="SAM" id="Phobius"/>
    </source>
</evidence>
<feature type="compositionally biased region" description="Basic residues" evidence="1">
    <location>
        <begin position="337"/>
        <end position="364"/>
    </location>
</feature>
<feature type="region of interest" description="Disordered" evidence="1">
    <location>
        <begin position="327"/>
        <end position="368"/>
    </location>
</feature>
<gene>
    <name evidence="3" type="ORF">CB5_LOCUS27553</name>
</gene>
<dbReference type="AlphaFoldDB" id="A0A6V7QM83"/>
<name>A0A6V7QM83_ANACO</name>
<sequence>MWSHAILFDAALHRVKAARAAADSNLGFATQLLRRQPRTGTAANSPGSARCILRLAPHSPCPLPPRPQNRAPSSSSFSSGASAADLLDSRRSSSTSSSTFAPERLRGALPPRSASAAELLRPRKPSSSAAAVADQDRGKGRCDTRRATATSGLAAVARLAAVPPLRLRLWPVCDCLENMADSVDRLRDAAAELARTGAAATPPALLRRHRPPRSWETFWRRTSRKKQPQRVRVVVVSTIVVFSIFVSTIVVVVVVDDVCGGWVGVRGVRGVLALGVEAPQLRRRLRQRVVAPVLARAPRPLSSPRAACAMRARAKACPRAACAERAREKRAPAPRAPARRVRRRARGPARRSVHRRPCAPKRARAPQPRKVFDKMPVRDLLAWTALVHGRPRPLGPAG</sequence>